<comment type="caution">
    <text evidence="1">The sequence shown here is derived from an EMBL/GenBank/DDBJ whole genome shotgun (WGS) entry which is preliminary data.</text>
</comment>
<dbReference type="EMBL" id="JOKM01000021">
    <property type="protein sequence ID" value="KGB25118.1"/>
    <property type="molecule type" value="Genomic_DNA"/>
</dbReference>
<dbReference type="STRING" id="104102.AtDm6_0799"/>
<sequence>MKSGVKAGYAAIAPKTQSIPPQNALPRLSWQILQTPFYVPSFFSVSYAGPVQMSGACIFITEPAAWRAVPARRA</sequence>
<dbReference type="PATRIC" id="fig|104102.7.peg.790"/>
<keyword evidence="2" id="KW-1185">Reference proteome</keyword>
<evidence type="ECO:0000313" key="2">
    <source>
        <dbReference type="Proteomes" id="UP000029448"/>
    </source>
</evidence>
<accession>A0A095B8L4</accession>
<dbReference type="Proteomes" id="UP000029448">
    <property type="component" value="Unassembled WGS sequence"/>
</dbReference>
<evidence type="ECO:0000313" key="1">
    <source>
        <dbReference type="EMBL" id="KGB25118.1"/>
    </source>
</evidence>
<gene>
    <name evidence="1" type="ORF">AtDm6_0799</name>
</gene>
<organism evidence="1 2">
    <name type="scientific">Acetobacter tropicalis</name>
    <dbReference type="NCBI Taxonomy" id="104102"/>
    <lineage>
        <taxon>Bacteria</taxon>
        <taxon>Pseudomonadati</taxon>
        <taxon>Pseudomonadota</taxon>
        <taxon>Alphaproteobacteria</taxon>
        <taxon>Acetobacterales</taxon>
        <taxon>Acetobacteraceae</taxon>
        <taxon>Acetobacter</taxon>
    </lineage>
</organism>
<proteinExistence type="predicted"/>
<dbReference type="AlphaFoldDB" id="A0A095B8L4"/>
<name>A0A095B8L4_9PROT</name>
<protein>
    <submittedName>
        <fullName evidence="1">Uncharacterized protein</fullName>
    </submittedName>
</protein>
<reference evidence="1 2" key="1">
    <citation type="submission" date="2014-06" db="EMBL/GenBank/DDBJ databases">
        <title>Functional and comparative genomic analyses of the Drosophila gut microbiota identify candidate symbiosis factors.</title>
        <authorList>
            <person name="Newell P.D."/>
            <person name="Chaston J.M."/>
            <person name="Douglas A.E."/>
        </authorList>
    </citation>
    <scope>NUCLEOTIDE SEQUENCE [LARGE SCALE GENOMIC DNA]</scope>
    <source>
        <strain evidence="1 2">DmCS_006</strain>
    </source>
</reference>